<dbReference type="GO" id="GO:0030893">
    <property type="term" value="C:meiotic cohesin complex"/>
    <property type="evidence" value="ECO:0007669"/>
    <property type="project" value="Ensembl"/>
</dbReference>
<comment type="subcellular location">
    <subcellularLocation>
        <location evidence="2">Chromosome</location>
    </subcellularLocation>
    <subcellularLocation>
        <location evidence="1">Nucleus</location>
    </subcellularLocation>
</comment>
<dbReference type="GO" id="GO:0051301">
    <property type="term" value="P:cell division"/>
    <property type="evidence" value="ECO:0007669"/>
    <property type="project" value="UniProtKB-KW"/>
</dbReference>
<dbReference type="PANTHER" id="PTHR43977">
    <property type="entry name" value="STRUCTURAL MAINTENANCE OF CHROMOSOMES PROTEIN 3"/>
    <property type="match status" value="1"/>
</dbReference>
<dbReference type="SUPFAM" id="SSF52540">
    <property type="entry name" value="P-loop containing nucleoside triphosphate hydrolases"/>
    <property type="match status" value="1"/>
</dbReference>
<evidence type="ECO:0000256" key="5">
    <source>
        <dbReference type="ARBA" id="ARBA00022454"/>
    </source>
</evidence>
<evidence type="ECO:0000259" key="15">
    <source>
        <dbReference type="Pfam" id="PF02463"/>
    </source>
</evidence>
<protein>
    <recommendedName>
        <fullName evidence="4">Structural maintenance of chromosomes protein 3</fullName>
    </recommendedName>
    <alternativeName>
        <fullName evidence="11">Chondroitin sulfate proteoglycan 6</fullName>
    </alternativeName>
</protein>
<dbReference type="Gene3D" id="3.40.50.300">
    <property type="entry name" value="P-loop containing nucleotide triphosphate hydrolases"/>
    <property type="match status" value="2"/>
</dbReference>
<dbReference type="FunFam" id="3.40.50.300:FF:000424">
    <property type="entry name" value="Structural maintenance of chromosomes 3"/>
    <property type="match status" value="1"/>
</dbReference>
<dbReference type="GO" id="GO:0003682">
    <property type="term" value="F:chromatin binding"/>
    <property type="evidence" value="ECO:0007669"/>
    <property type="project" value="Ensembl"/>
</dbReference>
<evidence type="ECO:0000256" key="8">
    <source>
        <dbReference type="ARBA" id="ARBA00023054"/>
    </source>
</evidence>
<name>A0A287DGG8_ICTTR</name>
<evidence type="ECO:0000256" key="11">
    <source>
        <dbReference type="ARBA" id="ARBA00030850"/>
    </source>
</evidence>
<dbReference type="GO" id="GO:0000987">
    <property type="term" value="F:cis-regulatory region sequence-specific DNA binding"/>
    <property type="evidence" value="ECO:0007669"/>
    <property type="project" value="Ensembl"/>
</dbReference>
<dbReference type="EMBL" id="AGTP01018228">
    <property type="status" value="NOT_ANNOTATED_CDS"/>
    <property type="molecule type" value="Genomic_DNA"/>
</dbReference>
<dbReference type="STRING" id="43179.ENSSTOP00000032666"/>
<dbReference type="GO" id="GO:0006275">
    <property type="term" value="P:regulation of DNA replication"/>
    <property type="evidence" value="ECO:0007669"/>
    <property type="project" value="Ensembl"/>
</dbReference>
<dbReference type="GO" id="GO:0016363">
    <property type="term" value="C:nuclear matrix"/>
    <property type="evidence" value="ECO:0007669"/>
    <property type="project" value="Ensembl"/>
</dbReference>
<dbReference type="EMBL" id="AGTP01018231">
    <property type="status" value="NOT_ANNOTATED_CDS"/>
    <property type="molecule type" value="Genomic_DNA"/>
</dbReference>
<keyword evidence="17" id="KW-1185">Reference proteome</keyword>
<feature type="domain" description="RecF/RecN/SMC N-terminal" evidence="15">
    <location>
        <begin position="6"/>
        <end position="974"/>
    </location>
</feature>
<dbReference type="GO" id="GO:0046982">
    <property type="term" value="F:protein heterodimerization activity"/>
    <property type="evidence" value="ECO:0007669"/>
    <property type="project" value="Ensembl"/>
</dbReference>
<dbReference type="GO" id="GO:0005654">
    <property type="term" value="C:nucleoplasm"/>
    <property type="evidence" value="ECO:0007669"/>
    <property type="project" value="Ensembl"/>
</dbReference>
<dbReference type="FunCoup" id="A0A287DGG8">
    <property type="interactions" value="4014"/>
</dbReference>
<dbReference type="CDD" id="cd03272">
    <property type="entry name" value="ABC_SMC3_euk"/>
    <property type="match status" value="1"/>
</dbReference>
<evidence type="ECO:0000256" key="2">
    <source>
        <dbReference type="ARBA" id="ARBA00004286"/>
    </source>
</evidence>
<feature type="coiled-coil region" evidence="13">
    <location>
        <begin position="227"/>
        <end position="324"/>
    </location>
</feature>
<keyword evidence="9" id="KW-0539">Nucleus</keyword>
<dbReference type="Pfam" id="PF02463">
    <property type="entry name" value="SMC_N"/>
    <property type="match status" value="1"/>
</dbReference>
<feature type="region of interest" description="Disordered" evidence="14">
    <location>
        <begin position="837"/>
        <end position="868"/>
    </location>
</feature>
<dbReference type="Ensembl" id="ENSSTOT00000041634.1">
    <property type="protein sequence ID" value="ENSSTOP00000032666.1"/>
    <property type="gene ID" value="ENSSTOG00000030449.1"/>
</dbReference>
<evidence type="ECO:0000256" key="12">
    <source>
        <dbReference type="ARBA" id="ARBA00034085"/>
    </source>
</evidence>
<dbReference type="Proteomes" id="UP000005215">
    <property type="component" value="Unassembled WGS sequence"/>
</dbReference>
<feature type="coiled-coil region" evidence="13">
    <location>
        <begin position="356"/>
        <end position="425"/>
    </location>
</feature>
<keyword evidence="7" id="KW-0498">Mitosis</keyword>
<dbReference type="GO" id="GO:0019827">
    <property type="term" value="P:stem cell population maintenance"/>
    <property type="evidence" value="ECO:0007669"/>
    <property type="project" value="Ensembl"/>
</dbReference>
<reference evidence="16" key="2">
    <citation type="submission" date="2025-08" db="UniProtKB">
        <authorList>
            <consortium name="Ensembl"/>
        </authorList>
    </citation>
    <scope>IDENTIFICATION</scope>
</reference>
<dbReference type="GO" id="GO:0030892">
    <property type="term" value="C:mitotic cohesin complex"/>
    <property type="evidence" value="ECO:0007669"/>
    <property type="project" value="Ensembl"/>
</dbReference>
<dbReference type="SUPFAM" id="SSF75553">
    <property type="entry name" value="Smc hinge domain"/>
    <property type="match status" value="1"/>
</dbReference>
<dbReference type="InterPro" id="IPR036277">
    <property type="entry name" value="SMC_hinge_sf"/>
</dbReference>
<dbReference type="InterPro" id="IPR003395">
    <property type="entry name" value="RecF/RecN/SMC_N"/>
</dbReference>
<feature type="coiled-coil region" evidence="13">
    <location>
        <begin position="519"/>
        <end position="623"/>
    </location>
</feature>
<keyword evidence="8 13" id="KW-0175">Coiled coil</keyword>
<evidence type="ECO:0000256" key="10">
    <source>
        <dbReference type="ARBA" id="ARBA00023306"/>
    </source>
</evidence>
<dbReference type="Gene3D" id="1.20.1060.20">
    <property type="match status" value="1"/>
</dbReference>
<dbReference type="EMBL" id="AGTP01018227">
    <property type="status" value="NOT_ANNOTATED_CDS"/>
    <property type="molecule type" value="Genomic_DNA"/>
</dbReference>
<dbReference type="EMBL" id="AGTP01018230">
    <property type="status" value="NOT_ANNOTATED_CDS"/>
    <property type="molecule type" value="Genomic_DNA"/>
</dbReference>
<dbReference type="GO" id="GO:0070840">
    <property type="term" value="F:dynein complex binding"/>
    <property type="evidence" value="ECO:0007669"/>
    <property type="project" value="Ensembl"/>
</dbReference>
<dbReference type="InterPro" id="IPR027417">
    <property type="entry name" value="P-loop_NTPase"/>
</dbReference>
<dbReference type="GO" id="GO:0000785">
    <property type="term" value="C:chromatin"/>
    <property type="evidence" value="ECO:0007669"/>
    <property type="project" value="Ensembl"/>
</dbReference>
<dbReference type="GO" id="GO:0016887">
    <property type="term" value="F:ATP hydrolysis activity"/>
    <property type="evidence" value="ECO:0007669"/>
    <property type="project" value="InterPro"/>
</dbReference>
<evidence type="ECO:0000256" key="1">
    <source>
        <dbReference type="ARBA" id="ARBA00004123"/>
    </source>
</evidence>
<dbReference type="EMBL" id="AGTP01018232">
    <property type="status" value="NOT_ANNOTATED_CDS"/>
    <property type="molecule type" value="Genomic_DNA"/>
</dbReference>
<dbReference type="GO" id="GO:0005524">
    <property type="term" value="F:ATP binding"/>
    <property type="evidence" value="ECO:0007669"/>
    <property type="project" value="InterPro"/>
</dbReference>
<keyword evidence="6" id="KW-0132">Cell division</keyword>
<accession>A0A287DGG8</accession>
<dbReference type="GO" id="GO:0051321">
    <property type="term" value="P:meiotic cell cycle"/>
    <property type="evidence" value="ECO:0007669"/>
    <property type="project" value="Ensembl"/>
</dbReference>
<dbReference type="InParanoid" id="A0A287DGG8"/>
<dbReference type="EMBL" id="AGTP01018226">
    <property type="status" value="NOT_ANNOTATED_CDS"/>
    <property type="molecule type" value="Genomic_DNA"/>
</dbReference>
<dbReference type="InterPro" id="IPR041741">
    <property type="entry name" value="SMC3_ABC_euk"/>
</dbReference>
<evidence type="ECO:0000256" key="9">
    <source>
        <dbReference type="ARBA" id="ARBA00023242"/>
    </source>
</evidence>
<dbReference type="AlphaFoldDB" id="A0A287DGG8"/>
<feature type="coiled-coil region" evidence="13">
    <location>
        <begin position="665"/>
        <end position="692"/>
    </location>
</feature>
<keyword evidence="5" id="KW-0158">Chromosome</keyword>
<evidence type="ECO:0000313" key="16">
    <source>
        <dbReference type="Ensembl" id="ENSSTOP00000032666.1"/>
    </source>
</evidence>
<reference evidence="16" key="3">
    <citation type="submission" date="2025-09" db="UniProtKB">
        <authorList>
            <consortium name="Ensembl"/>
        </authorList>
    </citation>
    <scope>IDENTIFICATION</scope>
</reference>
<comment type="similarity">
    <text evidence="3">Belongs to the SMC family. SMC3 subfamily.</text>
</comment>
<evidence type="ECO:0000256" key="14">
    <source>
        <dbReference type="SAM" id="MobiDB-lite"/>
    </source>
</evidence>
<dbReference type="GO" id="GO:0000800">
    <property type="term" value="C:lateral element"/>
    <property type="evidence" value="ECO:0007669"/>
    <property type="project" value="Ensembl"/>
</dbReference>
<sequence>MDSTCFRKVRWKKVVKRFERFDRWLGRNGSGKSNFFYAIQFVLSDEFSHLRPEQRLALLHEGTGPRVISAFVEIIFDNSDNRLPIDKEEVSLRRVIGAKKDQYFLDKKMVTKNDVMNLLESAGFSRSNPYYIVKQGKINQMATAPDSQRLKLLREVAGTRVYDERKEESISLMKETGKINVILLYLFLLQIIFDSLILNKETSELELGDFFAFFQLSAKRETSGEKSRQLRDAQQDARDKMEDIERQVRELKTKISAMKEEKEQLSAERQEQIKQRTKLELKAKDLQDELAGNSEQRKRLLKERQKLLEKIEEKQKELAETEPKFNSVKEKEERGIARFGNFYFCVKYTLLWVKRGLKLDQDLNEVKARVEELDRKYYEVKNKKDELQSERNYLWREENAEQQALAAKREDLEKKQQLLRAATGKAILNGIDSINKVLDHFRRKGINQHVQNGYHGIVMNNFECEPAFYTCVEVTAGNSLSLNKIVIQNHYLYHVLFIGDQVSHRGALTGGYYDTRKSRLELQKDVRKAEEELGELEAKLNENLRRNIENIFLFCQRSLQSLEASLHAMESTRESLKAELGTDLLSQLSLEDQKRVDALNDEIRQLQQENRQLLNERIKLEGIITRVETYLNENLRKRLDQVEQQTLKKVKIQILFPILDLDNSIDKTEAGIKELQKSMERWKNMEKEHMDAINHDTKELEKMTNRQGMLLKKKEECMKKIRELGSLPQEAFEKYQTLSLKQLFRKLEQCNTELKKYSHVNKKALDQFVNFSEQKEKLIKRQEELDRGYKSIMELMNVLELRKYEAIQLTFKQVSKNFSEVFQKLVPGGKATLVMKKGDVEGSQSQDEGEGSGESERGSGSQSSVPSVDQFTGVGIRVSFTGKQGEMREMQQLSGGQKSLVALALIFAIQKCDPAPFYLFDEIDQALDAQHRKAVSDMIMELAVHAQFITTTFRPELLESADKFYGVKFRNKVSHIDVITAEMAKDFVEDDTTHG</sequence>
<dbReference type="GeneTree" id="ENSGT00580000081628"/>
<evidence type="ECO:0000256" key="3">
    <source>
        <dbReference type="ARBA" id="ARBA00005917"/>
    </source>
</evidence>
<keyword evidence="10" id="KW-0131">Cell cycle</keyword>
<comment type="function">
    <text evidence="12">Central component of cohesin, a complex required for chromosome cohesion during the cell cycle. The cohesin complex may form a large proteinaceous ring within which sister chromatids can be trapped. At anaphase, the complex is cleaved and dissociates from chromatin, allowing sister chromatids to segregate. Cohesion is coupled to DNA replication and is involved in DNA repair. The cohesin complex also plays an important role in spindle pole assembly during mitosis and in chromosomes movement.</text>
</comment>
<evidence type="ECO:0000256" key="7">
    <source>
        <dbReference type="ARBA" id="ARBA00022776"/>
    </source>
</evidence>
<dbReference type="EMBL" id="AGTP01018229">
    <property type="status" value="NOT_ANNOTATED_CDS"/>
    <property type="molecule type" value="Genomic_DNA"/>
</dbReference>
<gene>
    <name evidence="16" type="primary">SMC3</name>
</gene>
<evidence type="ECO:0000256" key="6">
    <source>
        <dbReference type="ARBA" id="ARBA00022618"/>
    </source>
</evidence>
<dbReference type="FunFam" id="3.40.50.300:FF:000370">
    <property type="entry name" value="Structural maintenance of chromosomes 3"/>
    <property type="match status" value="1"/>
</dbReference>
<dbReference type="GO" id="GO:0036033">
    <property type="term" value="F:mediator complex binding"/>
    <property type="evidence" value="ECO:0007669"/>
    <property type="project" value="Ensembl"/>
</dbReference>
<evidence type="ECO:0000256" key="13">
    <source>
        <dbReference type="SAM" id="Coils"/>
    </source>
</evidence>
<organism evidence="16 17">
    <name type="scientific">Ictidomys tridecemlineatus</name>
    <name type="common">Thirteen-lined ground squirrel</name>
    <name type="synonym">Spermophilus tridecemlineatus</name>
    <dbReference type="NCBI Taxonomy" id="43179"/>
    <lineage>
        <taxon>Eukaryota</taxon>
        <taxon>Metazoa</taxon>
        <taxon>Chordata</taxon>
        <taxon>Craniata</taxon>
        <taxon>Vertebrata</taxon>
        <taxon>Euteleostomi</taxon>
        <taxon>Mammalia</taxon>
        <taxon>Eutheria</taxon>
        <taxon>Euarchontoglires</taxon>
        <taxon>Glires</taxon>
        <taxon>Rodentia</taxon>
        <taxon>Sciuromorpha</taxon>
        <taxon>Sciuridae</taxon>
        <taxon>Xerinae</taxon>
        <taxon>Marmotini</taxon>
        <taxon>Ictidomys</taxon>
    </lineage>
</organism>
<dbReference type="GO" id="GO:0090307">
    <property type="term" value="P:mitotic spindle assembly"/>
    <property type="evidence" value="ECO:0007669"/>
    <property type="project" value="Ensembl"/>
</dbReference>
<reference evidence="17" key="1">
    <citation type="submission" date="2011-11" db="EMBL/GenBank/DDBJ databases">
        <title>The Draft Genome of Spermophilus tridecemlineatus.</title>
        <authorList>
            <consortium name="The Broad Institute Genome Assembly &amp; Analysis Group"/>
            <consortium name="Computational R&amp;D Group"/>
            <consortium name="and Sequencing Platform"/>
            <person name="Di Palma F."/>
            <person name="Alfoldi J."/>
            <person name="Johnson J."/>
            <person name="Berlin A."/>
            <person name="Gnerre S."/>
            <person name="Jaffe D."/>
            <person name="MacCallum I."/>
            <person name="Young S."/>
            <person name="Walker B.J."/>
            <person name="Lindblad-Toh K."/>
        </authorList>
    </citation>
    <scope>NUCLEOTIDE SEQUENCE [LARGE SCALE GENOMIC DNA]</scope>
</reference>
<dbReference type="EMBL" id="AGTP01018225">
    <property type="status" value="NOT_ANNOTATED_CDS"/>
    <property type="molecule type" value="Genomic_DNA"/>
</dbReference>
<evidence type="ECO:0000313" key="17">
    <source>
        <dbReference type="Proteomes" id="UP000005215"/>
    </source>
</evidence>
<dbReference type="GO" id="GO:0097431">
    <property type="term" value="C:mitotic spindle pole"/>
    <property type="evidence" value="ECO:0007669"/>
    <property type="project" value="Ensembl"/>
</dbReference>
<dbReference type="GO" id="GO:0048487">
    <property type="term" value="F:beta-tubulin binding"/>
    <property type="evidence" value="ECO:0007669"/>
    <property type="project" value="Ensembl"/>
</dbReference>
<proteinExistence type="inferred from homology"/>
<evidence type="ECO:0000256" key="4">
    <source>
        <dbReference type="ARBA" id="ARBA00018690"/>
    </source>
</evidence>
<feature type="coiled-coil region" evidence="13">
    <location>
        <begin position="740"/>
        <end position="767"/>
    </location>
</feature>
<dbReference type="GO" id="GO:0007062">
    <property type="term" value="P:sister chromatid cohesion"/>
    <property type="evidence" value="ECO:0007669"/>
    <property type="project" value="Ensembl"/>
</dbReference>